<dbReference type="Gene3D" id="1.10.30.10">
    <property type="entry name" value="High mobility group box domain"/>
    <property type="match status" value="1"/>
</dbReference>
<dbReference type="AlphaFoldDB" id="A0A1X7V3J6"/>
<dbReference type="InterPro" id="IPR036910">
    <property type="entry name" value="HMG_box_dom_sf"/>
</dbReference>
<sequence length="109" mass="12868">MATLISFYSGRSLTLRSINVLTLGSRAISHEALKKKKLKLNQFVPREVTAFELFAKEQGKLDFVTNKTHKRKYAQYCKRWDFMLDEEKQPYIDQAEAFNEARFDQTRKD</sequence>
<evidence type="ECO:0000313" key="1">
    <source>
        <dbReference type="EnsemblMetazoa" id="Aqu2.1.34835_001"/>
    </source>
</evidence>
<organism evidence="1">
    <name type="scientific">Amphimedon queenslandica</name>
    <name type="common">Sponge</name>
    <dbReference type="NCBI Taxonomy" id="400682"/>
    <lineage>
        <taxon>Eukaryota</taxon>
        <taxon>Metazoa</taxon>
        <taxon>Porifera</taxon>
        <taxon>Demospongiae</taxon>
        <taxon>Heteroscleromorpha</taxon>
        <taxon>Haplosclerida</taxon>
        <taxon>Niphatidae</taxon>
        <taxon>Amphimedon</taxon>
    </lineage>
</organism>
<accession>A0A1X7V3J6</accession>
<dbReference type="EnsemblMetazoa" id="Aqu2.1.34835_001">
    <property type="protein sequence ID" value="Aqu2.1.34835_001"/>
    <property type="gene ID" value="Aqu2.1.34835"/>
</dbReference>
<proteinExistence type="predicted"/>
<name>A0A1X7V3J6_AMPQE</name>
<reference evidence="1" key="1">
    <citation type="submission" date="2017-05" db="UniProtKB">
        <authorList>
            <consortium name="EnsemblMetazoa"/>
        </authorList>
    </citation>
    <scope>IDENTIFICATION</scope>
</reference>
<evidence type="ECO:0008006" key="2">
    <source>
        <dbReference type="Google" id="ProtNLM"/>
    </source>
</evidence>
<protein>
    <recommendedName>
        <fullName evidence="2">HMG box domain-containing protein</fullName>
    </recommendedName>
</protein>
<dbReference type="SUPFAM" id="SSF47095">
    <property type="entry name" value="HMG-box"/>
    <property type="match status" value="1"/>
</dbReference>
<dbReference type="InParanoid" id="A0A1X7V3J6"/>